<gene>
    <name evidence="7" type="ORF">DFR24_3510</name>
</gene>
<dbReference type="Proteomes" id="UP000295341">
    <property type="component" value="Unassembled WGS sequence"/>
</dbReference>
<comment type="similarity">
    <text evidence="5">Belongs to the NtaA/SnaA/DszA monooxygenase family.</text>
</comment>
<evidence type="ECO:0000313" key="8">
    <source>
        <dbReference type="Proteomes" id="UP000295341"/>
    </source>
</evidence>
<accession>A0A4R7NYR8</accession>
<dbReference type="OrthoDB" id="6133319at2"/>
<dbReference type="InterPro" id="IPR036661">
    <property type="entry name" value="Luciferase-like_sf"/>
</dbReference>
<name>A0A4R7NYR8_9GAMM</name>
<dbReference type="Gene3D" id="3.20.20.30">
    <property type="entry name" value="Luciferase-like domain"/>
    <property type="match status" value="1"/>
</dbReference>
<evidence type="ECO:0000256" key="1">
    <source>
        <dbReference type="ARBA" id="ARBA00022630"/>
    </source>
</evidence>
<evidence type="ECO:0000256" key="5">
    <source>
        <dbReference type="ARBA" id="ARBA00033748"/>
    </source>
</evidence>
<sequence length="585" mass="64766">MSKSPAVPKNRMLLSAFDMSTVVHQNPGMWTHPKDQTHRHTDLDYWIELAQLLERGGFDCLFLADVLGVYDVYGGSKDYAIKNAAQFPVCDPVMTISAMAAATKTLCFGSTCSLTYELPYAFARKMTTLDHLTKGRMAWNIVTSYQKSAAVNLGMNDQIPHDKRYDMADEFMEVCYKLWEYSWEDGAILRDVERGIYTDPKKIRDIGHKGKYFSVPGAHLASPSPQRTPFLFQAGASARGRKFAARHAEAIFLIGTNPEDMRPIVDLIRMEIAETGRDPRSVKILLMITTFVGKTEAEAQEKLEAVKKHGSVEAALTLFGGWTGVDLSTADLDAPLEQFQGDGVRAFSDILTRVDSELQWTPRKLAEWLCIGGMSAVASGTPSQVADEMERWMKVADVDGFNVARATAFETMTDFVDLLVPELRRRGLVPKTPLPPMSLRERFGGSAHLADDHYGSQYRDSADGHTGGSAVTFEVKPRKLGLLALMKAKPERAEEFRKWLTDCYDIAMSETGTVTWYGFQAGEFEFGIFDTFEHENGRQAHLHGGIVKALRAIAPEMLASPPDVRMVGVLATKSSTAVGAHAIPA</sequence>
<dbReference type="InterPro" id="IPR016215">
    <property type="entry name" value="NTA_MOA"/>
</dbReference>
<dbReference type="EMBL" id="SOBT01000010">
    <property type="protein sequence ID" value="TDU26484.1"/>
    <property type="molecule type" value="Genomic_DNA"/>
</dbReference>
<keyword evidence="8" id="KW-1185">Reference proteome</keyword>
<dbReference type="InterPro" id="IPR011008">
    <property type="entry name" value="Dimeric_a/b-barrel"/>
</dbReference>
<dbReference type="PANTHER" id="PTHR30011:SF16">
    <property type="entry name" value="C2H2 FINGER DOMAIN TRANSCRIPTION FACTOR (EUROFUNG)-RELATED"/>
    <property type="match status" value="1"/>
</dbReference>
<dbReference type="PANTHER" id="PTHR30011">
    <property type="entry name" value="ALKANESULFONATE MONOOXYGENASE-RELATED"/>
    <property type="match status" value="1"/>
</dbReference>
<organism evidence="7 8">
    <name type="scientific">Panacagrimonas perspica</name>
    <dbReference type="NCBI Taxonomy" id="381431"/>
    <lineage>
        <taxon>Bacteria</taxon>
        <taxon>Pseudomonadati</taxon>
        <taxon>Pseudomonadota</taxon>
        <taxon>Gammaproteobacteria</taxon>
        <taxon>Nevskiales</taxon>
        <taxon>Nevskiaceae</taxon>
        <taxon>Panacagrimonas</taxon>
    </lineage>
</organism>
<proteinExistence type="inferred from homology"/>
<evidence type="ECO:0000256" key="4">
    <source>
        <dbReference type="ARBA" id="ARBA00023033"/>
    </source>
</evidence>
<dbReference type="InterPro" id="IPR051260">
    <property type="entry name" value="Diverse_substr_monoxygenases"/>
</dbReference>
<evidence type="ECO:0000256" key="2">
    <source>
        <dbReference type="ARBA" id="ARBA00022643"/>
    </source>
</evidence>
<protein>
    <submittedName>
        <fullName evidence="7">FMN-dependent oxidoreductase (Nitrilotriacetate monooxygenase family)</fullName>
    </submittedName>
</protein>
<keyword evidence="1" id="KW-0285">Flavoprotein</keyword>
<reference evidence="7 8" key="1">
    <citation type="submission" date="2019-03" db="EMBL/GenBank/DDBJ databases">
        <title>Genomic Encyclopedia of Type Strains, Phase IV (KMG-IV): sequencing the most valuable type-strain genomes for metagenomic binning, comparative biology and taxonomic classification.</title>
        <authorList>
            <person name="Goeker M."/>
        </authorList>
    </citation>
    <scope>NUCLEOTIDE SEQUENCE [LARGE SCALE GENOMIC DNA]</scope>
    <source>
        <strain evidence="7 8">DSM 26377</strain>
    </source>
</reference>
<evidence type="ECO:0000259" key="6">
    <source>
        <dbReference type="Pfam" id="PF00296"/>
    </source>
</evidence>
<dbReference type="SUPFAM" id="SSF51679">
    <property type="entry name" value="Bacterial luciferase-like"/>
    <property type="match status" value="1"/>
</dbReference>
<dbReference type="Pfam" id="PF00296">
    <property type="entry name" value="Bac_luciferase"/>
    <property type="match status" value="1"/>
</dbReference>
<dbReference type="NCBIfam" id="TIGR03860">
    <property type="entry name" value="FMN_nitrolo"/>
    <property type="match status" value="1"/>
</dbReference>
<keyword evidence="4 7" id="KW-0503">Monooxygenase</keyword>
<dbReference type="RefSeq" id="WP_133882687.1">
    <property type="nucleotide sequence ID" value="NZ_MWIN01000019.1"/>
</dbReference>
<dbReference type="Gene3D" id="3.30.70.100">
    <property type="match status" value="1"/>
</dbReference>
<dbReference type="InterPro" id="IPR011251">
    <property type="entry name" value="Luciferase-like_dom"/>
</dbReference>
<dbReference type="GO" id="GO:0004497">
    <property type="term" value="F:monooxygenase activity"/>
    <property type="evidence" value="ECO:0007669"/>
    <property type="project" value="UniProtKB-KW"/>
</dbReference>
<feature type="domain" description="Luciferase-like" evidence="6">
    <location>
        <begin position="34"/>
        <end position="392"/>
    </location>
</feature>
<evidence type="ECO:0000256" key="3">
    <source>
        <dbReference type="ARBA" id="ARBA00023002"/>
    </source>
</evidence>
<dbReference type="GO" id="GO:0016705">
    <property type="term" value="F:oxidoreductase activity, acting on paired donors, with incorporation or reduction of molecular oxygen"/>
    <property type="evidence" value="ECO:0007669"/>
    <property type="project" value="InterPro"/>
</dbReference>
<evidence type="ECO:0000313" key="7">
    <source>
        <dbReference type="EMBL" id="TDU26484.1"/>
    </source>
</evidence>
<comment type="caution">
    <text evidence="7">The sequence shown here is derived from an EMBL/GenBank/DDBJ whole genome shotgun (WGS) entry which is preliminary data.</text>
</comment>
<keyword evidence="2" id="KW-0288">FMN</keyword>
<keyword evidence="3" id="KW-0560">Oxidoreductase</keyword>
<dbReference type="AlphaFoldDB" id="A0A4R7NYR8"/>
<dbReference type="SUPFAM" id="SSF54909">
    <property type="entry name" value="Dimeric alpha+beta barrel"/>
    <property type="match status" value="1"/>
</dbReference>